<dbReference type="EMBL" id="FCOM02000088">
    <property type="protein sequence ID" value="SAL87308.1"/>
    <property type="molecule type" value="Genomic_DNA"/>
</dbReference>
<evidence type="ECO:0000256" key="1">
    <source>
        <dbReference type="SAM" id="MobiDB-lite"/>
    </source>
</evidence>
<dbReference type="Pfam" id="PF19029">
    <property type="entry name" value="DUF883_C"/>
    <property type="match status" value="1"/>
</dbReference>
<feature type="domain" description="DUF883" evidence="2">
    <location>
        <begin position="94"/>
        <end position="122"/>
    </location>
</feature>
<sequence length="122" mass="13118">MADNEHAPETVNSLKTERSDHAYEFPTSENVAASQGDNTSAAKSGYGHFREASRSWDANGNASSSSDASANVKNKFADVQDAVVRQYRVASDSTDDFVHEHPWKAITMAALAGLVVGMLVSR</sequence>
<reference evidence="3" key="1">
    <citation type="submission" date="2016-01" db="EMBL/GenBank/DDBJ databases">
        <authorList>
            <person name="Peeters C."/>
        </authorList>
    </citation>
    <scope>NUCLEOTIDE SEQUENCE [LARGE SCALE GENOMIC DNA]</scope>
    <source>
        <strain evidence="3">LMG 29317</strain>
    </source>
</reference>
<comment type="caution">
    <text evidence="3">The sequence shown here is derived from an EMBL/GenBank/DDBJ whole genome shotgun (WGS) entry which is preliminary data.</text>
</comment>
<evidence type="ECO:0000313" key="4">
    <source>
        <dbReference type="Proteomes" id="UP000055019"/>
    </source>
</evidence>
<dbReference type="AlphaFoldDB" id="A0A158L1M5"/>
<dbReference type="Proteomes" id="UP000055019">
    <property type="component" value="Unassembled WGS sequence"/>
</dbReference>
<protein>
    <submittedName>
        <fullName evidence="3">Membrane protein</fullName>
    </submittedName>
</protein>
<proteinExistence type="predicted"/>
<gene>
    <name evidence="3" type="ORF">AWB74_08058</name>
</gene>
<organism evidence="3 4">
    <name type="scientific">Caballeronia arvi</name>
    <dbReference type="NCBI Taxonomy" id="1777135"/>
    <lineage>
        <taxon>Bacteria</taxon>
        <taxon>Pseudomonadati</taxon>
        <taxon>Pseudomonadota</taxon>
        <taxon>Betaproteobacteria</taxon>
        <taxon>Burkholderiales</taxon>
        <taxon>Burkholderiaceae</taxon>
        <taxon>Caballeronia</taxon>
    </lineage>
</organism>
<evidence type="ECO:0000259" key="2">
    <source>
        <dbReference type="Pfam" id="PF19029"/>
    </source>
</evidence>
<dbReference type="InterPro" id="IPR043605">
    <property type="entry name" value="DUF883_C"/>
</dbReference>
<feature type="compositionally biased region" description="Polar residues" evidence="1">
    <location>
        <begin position="27"/>
        <end position="42"/>
    </location>
</feature>
<dbReference type="OrthoDB" id="9181874at2"/>
<feature type="region of interest" description="Disordered" evidence="1">
    <location>
        <begin position="1"/>
        <end position="46"/>
    </location>
</feature>
<name>A0A158L1M5_9BURK</name>
<accession>A0A158L1M5</accession>
<evidence type="ECO:0000313" key="3">
    <source>
        <dbReference type="EMBL" id="SAL87308.1"/>
    </source>
</evidence>
<dbReference type="RefSeq" id="WP_061152155.1">
    <property type="nucleotide sequence ID" value="NZ_FCOM02000088.1"/>
</dbReference>
<keyword evidence="4" id="KW-1185">Reference proteome</keyword>